<name>A0ABS9KVG4_9BACT</name>
<evidence type="ECO:0000313" key="1">
    <source>
        <dbReference type="EMBL" id="MCG2616298.1"/>
    </source>
</evidence>
<comment type="caution">
    <text evidence="1">The sequence shown here is derived from an EMBL/GenBank/DDBJ whole genome shotgun (WGS) entry which is preliminary data.</text>
</comment>
<reference evidence="1" key="1">
    <citation type="submission" date="2022-01" db="EMBL/GenBank/DDBJ databases">
        <authorList>
            <person name="Jo J.-H."/>
            <person name="Im W.-T."/>
        </authorList>
    </citation>
    <scope>NUCLEOTIDE SEQUENCE</scope>
    <source>
        <strain evidence="1">NA20</strain>
    </source>
</reference>
<dbReference type="EMBL" id="JAKLTR010000012">
    <property type="protein sequence ID" value="MCG2616298.1"/>
    <property type="molecule type" value="Genomic_DNA"/>
</dbReference>
<keyword evidence="2" id="KW-1185">Reference proteome</keyword>
<dbReference type="RefSeq" id="WP_237874833.1">
    <property type="nucleotide sequence ID" value="NZ_JAKLTR010000012.1"/>
</dbReference>
<evidence type="ECO:0000313" key="2">
    <source>
        <dbReference type="Proteomes" id="UP001165367"/>
    </source>
</evidence>
<protein>
    <submittedName>
        <fullName evidence="1">Uncharacterized protein</fullName>
    </submittedName>
</protein>
<accession>A0ABS9KVG4</accession>
<proteinExistence type="predicted"/>
<sequence>MLSTIKIKQLEFESDNWKNSLKFMTEGNVRMKARLSELLQHKLSQELLDETEDFQNKFIDQDDLIRVLRNAIAGFESSIKLESVGRLTIDAVLASRKSITSRIEAAKTKFDDLANRFNRFALHNF</sequence>
<organism evidence="1 2">
    <name type="scientific">Terrimonas ginsenosidimutans</name>
    <dbReference type="NCBI Taxonomy" id="2908004"/>
    <lineage>
        <taxon>Bacteria</taxon>
        <taxon>Pseudomonadati</taxon>
        <taxon>Bacteroidota</taxon>
        <taxon>Chitinophagia</taxon>
        <taxon>Chitinophagales</taxon>
        <taxon>Chitinophagaceae</taxon>
        <taxon>Terrimonas</taxon>
    </lineage>
</organism>
<dbReference type="Proteomes" id="UP001165367">
    <property type="component" value="Unassembled WGS sequence"/>
</dbReference>
<gene>
    <name evidence="1" type="ORF">LZZ85_18510</name>
</gene>